<protein>
    <recommendedName>
        <fullName evidence="6">Ethylene insensitive 3-like DNA-binding domain-containing protein</fullName>
    </recommendedName>
</protein>
<dbReference type="PANTHER" id="PTHR33305:SF11">
    <property type="entry name" value="PROTEIN ETHYLENE INSENSITIVE 3"/>
    <property type="match status" value="1"/>
</dbReference>
<accession>A0AAV0ZCJ7</accession>
<keyword evidence="4" id="KW-0539">Nucleus</keyword>
<comment type="similarity">
    <text evidence="2">Belongs to the EIN3 family.</text>
</comment>
<feature type="domain" description="Ethylene insensitive 3-like DNA-binding" evidence="6">
    <location>
        <begin position="41"/>
        <end position="281"/>
    </location>
</feature>
<dbReference type="InterPro" id="IPR047091">
    <property type="entry name" value="EIN3-like_DNA-bd"/>
</dbReference>
<dbReference type="Gene3D" id="1.10.3180.10">
    <property type="entry name" value="DNA-binding domain of EIN3-like"/>
    <property type="match status" value="2"/>
</dbReference>
<dbReference type="InterPro" id="IPR023278">
    <property type="entry name" value="Ethylene_insens-like_DNA-bd"/>
</dbReference>
<dbReference type="GO" id="GO:0003677">
    <property type="term" value="F:DNA binding"/>
    <property type="evidence" value="ECO:0007669"/>
    <property type="project" value="TreeGrafter"/>
</dbReference>
<evidence type="ECO:0000313" key="8">
    <source>
        <dbReference type="Proteomes" id="UP001157006"/>
    </source>
</evidence>
<dbReference type="Proteomes" id="UP001157006">
    <property type="component" value="Chromosome 2"/>
</dbReference>
<proteinExistence type="inferred from homology"/>
<dbReference type="FunFam" id="1.10.3180.10:FF:000001">
    <property type="entry name" value="Ethylene insensitive 3-like 1"/>
    <property type="match status" value="1"/>
</dbReference>
<evidence type="ECO:0000256" key="2">
    <source>
        <dbReference type="ARBA" id="ARBA00009416"/>
    </source>
</evidence>
<dbReference type="GO" id="GO:0003700">
    <property type="term" value="F:DNA-binding transcription factor activity"/>
    <property type="evidence" value="ECO:0007669"/>
    <property type="project" value="InterPro"/>
</dbReference>
<evidence type="ECO:0000256" key="3">
    <source>
        <dbReference type="ARBA" id="ARBA00022745"/>
    </source>
</evidence>
<feature type="region of interest" description="Disordered" evidence="5">
    <location>
        <begin position="1"/>
        <end position="35"/>
    </location>
</feature>
<dbReference type="Pfam" id="PF04873">
    <property type="entry name" value="EIN3_DNA-bd"/>
    <property type="match status" value="1"/>
</dbReference>
<evidence type="ECO:0000259" key="6">
    <source>
        <dbReference type="Pfam" id="PF04873"/>
    </source>
</evidence>
<dbReference type="InterPro" id="IPR006957">
    <property type="entry name" value="EIN3"/>
</dbReference>
<dbReference type="PANTHER" id="PTHR33305">
    <property type="entry name" value="ETHYLENE INSENSITIVE 3-LIKE 2 PROTEIN"/>
    <property type="match status" value="1"/>
</dbReference>
<comment type="subcellular location">
    <subcellularLocation>
        <location evidence="1">Nucleus</location>
    </subcellularLocation>
</comment>
<keyword evidence="3" id="KW-0936">Ethylene signaling pathway</keyword>
<dbReference type="EMBL" id="OX451737">
    <property type="protein sequence ID" value="CAI8595889.1"/>
    <property type="molecule type" value="Genomic_DNA"/>
</dbReference>
<evidence type="ECO:0000256" key="4">
    <source>
        <dbReference type="ARBA" id="ARBA00023242"/>
    </source>
</evidence>
<feature type="compositionally biased region" description="Basic and acidic residues" evidence="5">
    <location>
        <begin position="23"/>
        <end position="35"/>
    </location>
</feature>
<name>A0AAV0ZCJ7_VICFA</name>
<keyword evidence="8" id="KW-1185">Reference proteome</keyword>
<sequence length="675" mass="76542">MNPKVGNGGVTYPTKGEASNNPKQEKGKEVDDKEKELTIEGLETRIWRDKMLLRRMKEERRQGDKCKSYEQLKRKTMTRAQDGILRHMLKMMEACDVRGFIYGIVPENGKPLSGSSDNLRGWWKERVKFDRNGPAAIAKYEEESGISRMKEMLNGDSPTPYSLHELPDTTLGSLLSSLMQHCEPPQRRFPLDRGIYPPWWPTGRESWWNEMGFSEDPGPPPYRKPHDLKKAWKICVLHSVIKHISPNIQKIKDVVRHSRSLQDKLTAKETSIWVAVINYEERLARNKYPDLFAALNSSATGSNCLLVETNDYDVDEVVERKRAKPLPLLKPLSSSDDANSLRVEKTIPRLDHGGSDGKMADQVVEAFKRIDRSAFIGSGGEENHVQTLFNNGNVSPMSNLDESGANKRKAKVLDENHEGYSNSSINLQFQYHNQGPPYEVSNKRKGEVGKRSITHNYELFSLQKDKNESNNHLFGRNNHFQMVGVGGSKNHQFVKNDKPAARTTLEQIVKPAATNQINHHRGNFSEEEDVSDLMDIINSGIEMKNTPMNVMPSLNMNFEPQIYPASTEQKRNNKRNNSSMPVMNMIPTPGFNQNMPPQMDNNFYGQQGGANSNFNYKIPMNEEAANVPMHANVSTTTATTAFDSQSDDDAYDNYEFIDSPIVGTPNYDLSMLFHK</sequence>
<dbReference type="AlphaFoldDB" id="A0AAV0ZCJ7"/>
<dbReference type="SUPFAM" id="SSF116768">
    <property type="entry name" value="DNA-binding domain of EIN3-like"/>
    <property type="match status" value="1"/>
</dbReference>
<evidence type="ECO:0000313" key="7">
    <source>
        <dbReference type="EMBL" id="CAI8595889.1"/>
    </source>
</evidence>
<organism evidence="7 8">
    <name type="scientific">Vicia faba</name>
    <name type="common">Broad bean</name>
    <name type="synonym">Faba vulgaris</name>
    <dbReference type="NCBI Taxonomy" id="3906"/>
    <lineage>
        <taxon>Eukaryota</taxon>
        <taxon>Viridiplantae</taxon>
        <taxon>Streptophyta</taxon>
        <taxon>Embryophyta</taxon>
        <taxon>Tracheophyta</taxon>
        <taxon>Spermatophyta</taxon>
        <taxon>Magnoliopsida</taxon>
        <taxon>eudicotyledons</taxon>
        <taxon>Gunneridae</taxon>
        <taxon>Pentapetalae</taxon>
        <taxon>rosids</taxon>
        <taxon>fabids</taxon>
        <taxon>Fabales</taxon>
        <taxon>Fabaceae</taxon>
        <taxon>Papilionoideae</taxon>
        <taxon>50 kb inversion clade</taxon>
        <taxon>NPAAA clade</taxon>
        <taxon>Hologalegina</taxon>
        <taxon>IRL clade</taxon>
        <taxon>Fabeae</taxon>
        <taxon>Vicia</taxon>
    </lineage>
</organism>
<gene>
    <name evidence="7" type="ORF">VFH_II007120</name>
</gene>
<evidence type="ECO:0000256" key="1">
    <source>
        <dbReference type="ARBA" id="ARBA00004123"/>
    </source>
</evidence>
<dbReference type="GO" id="GO:0005634">
    <property type="term" value="C:nucleus"/>
    <property type="evidence" value="ECO:0007669"/>
    <property type="project" value="UniProtKB-SubCell"/>
</dbReference>
<evidence type="ECO:0000256" key="5">
    <source>
        <dbReference type="SAM" id="MobiDB-lite"/>
    </source>
</evidence>
<dbReference type="GO" id="GO:0009873">
    <property type="term" value="P:ethylene-activated signaling pathway"/>
    <property type="evidence" value="ECO:0007669"/>
    <property type="project" value="UniProtKB-KW"/>
</dbReference>
<reference evidence="7 8" key="1">
    <citation type="submission" date="2023-01" db="EMBL/GenBank/DDBJ databases">
        <authorList>
            <person name="Kreplak J."/>
        </authorList>
    </citation>
    <scope>NUCLEOTIDE SEQUENCE [LARGE SCALE GENOMIC DNA]</scope>
</reference>